<evidence type="ECO:0000313" key="2">
    <source>
        <dbReference type="Proteomes" id="UP000224362"/>
    </source>
</evidence>
<evidence type="ECO:0000313" key="1">
    <source>
        <dbReference type="EMBL" id="ASZ78972.1"/>
    </source>
</evidence>
<reference evidence="1 2" key="1">
    <citation type="submission" date="2017-06" db="EMBL/GenBank/DDBJ databases">
        <authorList>
            <person name="Kim H.J."/>
            <person name="Triplett B.A."/>
        </authorList>
    </citation>
    <scope>NUCLEOTIDE SEQUENCE [LARGE SCALE GENOMIC DNA]</scope>
</reference>
<sequence length="163" mass="19248">MKNVDYSRFIPETDGKNHINIYSRGRTELGRWLSHFQHHPIETEDGVFNSLEGYWYWLDSYHDDLRIVSGIEAKTLGQRLRPSYAVGDIRPSNAAEKEERIIRATKVKLDTMPPDIRDQFFANNLPFIHAYLHNGKYTIQYSMDGIIAFISQYRLINKLWRKK</sequence>
<accession>A0A249Y2T9</accession>
<proteinExistence type="predicted"/>
<dbReference type="EMBL" id="MF285619">
    <property type="protein sequence ID" value="ASZ78972.1"/>
    <property type="molecule type" value="Genomic_DNA"/>
</dbReference>
<protein>
    <submittedName>
        <fullName evidence="1">Uncharacterized protein</fullName>
    </submittedName>
</protein>
<gene>
    <name evidence="1" type="ORF">2050H1_206</name>
</gene>
<name>A0A249Y2T9_9CAUD</name>
<organism evidence="1 2">
    <name type="scientific">Serratia phage 2050H1</name>
    <dbReference type="NCBI Taxonomy" id="2024250"/>
    <lineage>
        <taxon>Viruses</taxon>
        <taxon>Duplodnaviria</taxon>
        <taxon>Heunggongvirae</taxon>
        <taxon>Uroviricota</taxon>
        <taxon>Caudoviricetes</taxon>
        <taxon>Pantevenvirales</taxon>
        <taxon>Ackermannviridae</taxon>
        <taxon>Miltonvirus</taxon>
        <taxon>Miltonvirus MAM1</taxon>
    </lineage>
</organism>
<dbReference type="Proteomes" id="UP000224362">
    <property type="component" value="Segment"/>
</dbReference>